<feature type="chain" id="PRO_5038639371" evidence="9">
    <location>
        <begin position="20"/>
        <end position="304"/>
    </location>
</feature>
<keyword evidence="5" id="KW-0592">Phosphate transport</keyword>
<reference evidence="11 12" key="1">
    <citation type="submission" date="2017-05" db="EMBL/GenBank/DDBJ databases">
        <title>Butyricicoccus porcorum sp. nov. a butyrate-producing bacterium from the swine intestinal tract.</title>
        <authorList>
            <person name="Trachsel J."/>
            <person name="Humphrey S."/>
            <person name="Allen H.K."/>
        </authorList>
    </citation>
    <scope>NUCLEOTIDE SEQUENCE [LARGE SCALE GENOMIC DNA]</scope>
    <source>
        <strain evidence="11">BB10</strain>
    </source>
</reference>
<comment type="subcellular location">
    <subcellularLocation>
        <location evidence="2">Cell membrane</location>
        <topology evidence="2">Lipid-anchor</topology>
    </subcellularLocation>
</comment>
<gene>
    <name evidence="11" type="ORF">CBW42_04670</name>
</gene>
<dbReference type="InterPro" id="IPR050811">
    <property type="entry name" value="Phosphate_ABC_transporter"/>
</dbReference>
<dbReference type="Proteomes" id="UP000194903">
    <property type="component" value="Unassembled WGS sequence"/>
</dbReference>
<evidence type="ECO:0000256" key="7">
    <source>
        <dbReference type="ARBA" id="ARBA00023139"/>
    </source>
</evidence>
<evidence type="ECO:0000313" key="12">
    <source>
        <dbReference type="Proteomes" id="UP000194903"/>
    </source>
</evidence>
<dbReference type="PANTHER" id="PTHR30570">
    <property type="entry name" value="PERIPLASMIC PHOSPHATE BINDING COMPONENT OF PHOSPHATE ABC TRANSPORTER"/>
    <property type="match status" value="1"/>
</dbReference>
<keyword evidence="6 9" id="KW-0732">Signal</keyword>
<dbReference type="SUPFAM" id="SSF53850">
    <property type="entry name" value="Periplasmic binding protein-like II"/>
    <property type="match status" value="2"/>
</dbReference>
<feature type="domain" description="PBP" evidence="10">
    <location>
        <begin position="189"/>
        <end position="302"/>
    </location>
</feature>
<comment type="function">
    <text evidence="1">Part of the ABC transporter complex PstSACB involved in phosphate import.</text>
</comment>
<protein>
    <submittedName>
        <fullName evidence="11">Phosphate ABC transporter substrate-binding protein</fullName>
    </submittedName>
</protein>
<keyword evidence="8" id="KW-0449">Lipoprotein</keyword>
<evidence type="ECO:0000256" key="9">
    <source>
        <dbReference type="SAM" id="SignalP"/>
    </source>
</evidence>
<dbReference type="OrthoDB" id="9790048at2"/>
<name>A0A252F5W4_9FIRM</name>
<dbReference type="Gene3D" id="3.40.190.10">
    <property type="entry name" value="Periplasmic binding protein-like II"/>
    <property type="match status" value="4"/>
</dbReference>
<evidence type="ECO:0000256" key="1">
    <source>
        <dbReference type="ARBA" id="ARBA00002841"/>
    </source>
</evidence>
<evidence type="ECO:0000256" key="5">
    <source>
        <dbReference type="ARBA" id="ARBA00022592"/>
    </source>
</evidence>
<dbReference type="Pfam" id="PF12849">
    <property type="entry name" value="PBP_like_2"/>
    <property type="match status" value="2"/>
</dbReference>
<evidence type="ECO:0000256" key="8">
    <source>
        <dbReference type="ARBA" id="ARBA00023288"/>
    </source>
</evidence>
<dbReference type="PANTHER" id="PTHR30570:SF1">
    <property type="entry name" value="PHOSPHATE-BINDING PROTEIN PSTS"/>
    <property type="match status" value="1"/>
</dbReference>
<dbReference type="InterPro" id="IPR024370">
    <property type="entry name" value="PBP_domain"/>
</dbReference>
<accession>A0A252F5W4</accession>
<dbReference type="GO" id="GO:0006817">
    <property type="term" value="P:phosphate ion transport"/>
    <property type="evidence" value="ECO:0007669"/>
    <property type="project" value="UniProtKB-KW"/>
</dbReference>
<evidence type="ECO:0000256" key="4">
    <source>
        <dbReference type="ARBA" id="ARBA00011529"/>
    </source>
</evidence>
<sequence>MKKFGAMTLTGIVLMSALAGCGSSSDAGTDSAAADQGSGSSAAASMSGAIDVVSREDGSGTRGAFIELFGIQTKNGDEKVDNTTADAIIANQTEVMMQNVSGDKNAIGYASLGSVNDSIKVLAIDGAEATTENVLNGSYKVSRPFNIATKGEPTGAAKDFMNFILSADGQKVVTDNGYIQINEDADAFTSDGSTGEITVAGSSSVTPVMEKLKEAYEAVNPNVKITIQESDSTTGMNNTIEGVCDIGMASRELSEEELATLTPVQIALDGIAVIVNPENPIEELSTEQVCSIFTGETTDWSEIG</sequence>
<evidence type="ECO:0000256" key="3">
    <source>
        <dbReference type="ARBA" id="ARBA00008725"/>
    </source>
</evidence>
<comment type="similarity">
    <text evidence="3">Belongs to the PstS family.</text>
</comment>
<evidence type="ECO:0000313" key="11">
    <source>
        <dbReference type="EMBL" id="OUM21102.1"/>
    </source>
</evidence>
<dbReference type="PROSITE" id="PS51257">
    <property type="entry name" value="PROKAR_LIPOPROTEIN"/>
    <property type="match status" value="1"/>
</dbReference>
<proteinExistence type="inferred from homology"/>
<dbReference type="EMBL" id="NHOC01000004">
    <property type="protein sequence ID" value="OUM21102.1"/>
    <property type="molecule type" value="Genomic_DNA"/>
</dbReference>
<keyword evidence="7" id="KW-0564">Palmitate</keyword>
<feature type="domain" description="PBP" evidence="10">
    <location>
        <begin position="47"/>
        <end position="167"/>
    </location>
</feature>
<keyword evidence="5" id="KW-0813">Transport</keyword>
<organism evidence="11 12">
    <name type="scientific">Butyricicoccus porcorum</name>
    <dbReference type="NCBI Taxonomy" id="1945634"/>
    <lineage>
        <taxon>Bacteria</taxon>
        <taxon>Bacillati</taxon>
        <taxon>Bacillota</taxon>
        <taxon>Clostridia</taxon>
        <taxon>Eubacteriales</taxon>
        <taxon>Butyricicoccaceae</taxon>
        <taxon>Butyricicoccus</taxon>
    </lineage>
</organism>
<evidence type="ECO:0000259" key="10">
    <source>
        <dbReference type="Pfam" id="PF12849"/>
    </source>
</evidence>
<evidence type="ECO:0000256" key="6">
    <source>
        <dbReference type="ARBA" id="ARBA00022729"/>
    </source>
</evidence>
<comment type="subunit">
    <text evidence="4">The complex is composed of two ATP-binding proteins (PstB), two transmembrane proteins (PstC and PstA) and a solute-binding protein (PstS).</text>
</comment>
<feature type="signal peptide" evidence="9">
    <location>
        <begin position="1"/>
        <end position="19"/>
    </location>
</feature>
<evidence type="ECO:0000256" key="2">
    <source>
        <dbReference type="ARBA" id="ARBA00004193"/>
    </source>
</evidence>
<dbReference type="AlphaFoldDB" id="A0A252F5W4"/>
<comment type="caution">
    <text evidence="11">The sequence shown here is derived from an EMBL/GenBank/DDBJ whole genome shotgun (WGS) entry which is preliminary data.</text>
</comment>
<keyword evidence="12" id="KW-1185">Reference proteome</keyword>
<dbReference type="GO" id="GO:0005886">
    <property type="term" value="C:plasma membrane"/>
    <property type="evidence" value="ECO:0007669"/>
    <property type="project" value="UniProtKB-SubCell"/>
</dbReference>